<accession>A0A6H5GYY0</accession>
<feature type="non-terminal residue" evidence="2">
    <location>
        <position position="372"/>
    </location>
</feature>
<feature type="region of interest" description="Disordered" evidence="1">
    <location>
        <begin position="96"/>
        <end position="115"/>
    </location>
</feature>
<gene>
    <name evidence="2" type="ORF">NTEN_LOCUS14981</name>
</gene>
<sequence>MSPWRAAGHVLGNSWKCKTWNNAPVRLTFYVLRIIVLTIHKIKDKLSYKICKIILEVTGFAKDSSRGRIRGPAGRRPLRRRMWQWQLRTPAGWRLDRPSRRPKVQPEDATCMENPPAEDRLRSAKDCNCTRPADKRTIGGFLNLANDCGNLHCDENWGPISENYHRTFRKTGKNYENCKVEVRCEENDRTVFPKLWRVSRSVLSAHRILAIFAFFFMVLPPQCSASFDGQVLPWRHYYRVLNHTITATMDYYIRRHGLVIELDGIADLGVGCLPNRPITDSSQKRQSTTVITSSPSNFRWHSPVINVVWERADLGALRDLDQLYKSLGQSRAYAVTTRPNGSTLTLANVSPVDQGLYRFRLPKIGYSMLFKN</sequence>
<dbReference type="EMBL" id="CADCXU010022461">
    <property type="protein sequence ID" value="CAB0009908.1"/>
    <property type="molecule type" value="Genomic_DNA"/>
</dbReference>
<dbReference type="AlphaFoldDB" id="A0A6H5GYY0"/>
<evidence type="ECO:0000256" key="1">
    <source>
        <dbReference type="SAM" id="MobiDB-lite"/>
    </source>
</evidence>
<name>A0A6H5GYY0_9HEMI</name>
<reference evidence="2 3" key="1">
    <citation type="submission" date="2020-02" db="EMBL/GenBank/DDBJ databases">
        <authorList>
            <person name="Ferguson B K."/>
        </authorList>
    </citation>
    <scope>NUCLEOTIDE SEQUENCE [LARGE SCALE GENOMIC DNA]</scope>
</reference>
<evidence type="ECO:0000313" key="2">
    <source>
        <dbReference type="EMBL" id="CAB0009908.1"/>
    </source>
</evidence>
<evidence type="ECO:0000313" key="3">
    <source>
        <dbReference type="Proteomes" id="UP000479000"/>
    </source>
</evidence>
<protein>
    <submittedName>
        <fullName evidence="2">Uncharacterized protein</fullName>
    </submittedName>
</protein>
<keyword evidence="3" id="KW-1185">Reference proteome</keyword>
<dbReference type="Proteomes" id="UP000479000">
    <property type="component" value="Unassembled WGS sequence"/>
</dbReference>
<organism evidence="2 3">
    <name type="scientific">Nesidiocoris tenuis</name>
    <dbReference type="NCBI Taxonomy" id="355587"/>
    <lineage>
        <taxon>Eukaryota</taxon>
        <taxon>Metazoa</taxon>
        <taxon>Ecdysozoa</taxon>
        <taxon>Arthropoda</taxon>
        <taxon>Hexapoda</taxon>
        <taxon>Insecta</taxon>
        <taxon>Pterygota</taxon>
        <taxon>Neoptera</taxon>
        <taxon>Paraneoptera</taxon>
        <taxon>Hemiptera</taxon>
        <taxon>Heteroptera</taxon>
        <taxon>Panheteroptera</taxon>
        <taxon>Cimicomorpha</taxon>
        <taxon>Miridae</taxon>
        <taxon>Dicyphina</taxon>
        <taxon>Nesidiocoris</taxon>
    </lineage>
</organism>
<proteinExistence type="predicted"/>
<feature type="non-terminal residue" evidence="2">
    <location>
        <position position="1"/>
    </location>
</feature>
<dbReference type="OrthoDB" id="6330588at2759"/>